<sequence>MSTLVWYLDRAAALLAYPSLYLSVLTGIFYNTDPFGTLHEAARRVHVELSVFAMLVTLLHASLGVVDAWFVLTGAVPEPSYTQSYFLVGLAVGVGALGLLVVAVLGVLDANRFDRPWGPRVVHALAYGGFVSGTVHAAAVGTDAAGLVRPLVIPSLVFLAYVLLLRGLVLSGIGPTATGQ</sequence>
<evidence type="ECO:0000256" key="1">
    <source>
        <dbReference type="SAM" id="Phobius"/>
    </source>
</evidence>
<feature type="transmembrane region" description="Helical" evidence="1">
    <location>
        <begin position="151"/>
        <end position="173"/>
    </location>
</feature>
<keyword evidence="1" id="KW-0812">Transmembrane</keyword>
<keyword evidence="1" id="KW-0472">Membrane</keyword>
<organism evidence="2 3">
    <name type="scientific">Halorientalis pallida</name>
    <dbReference type="NCBI Taxonomy" id="2479928"/>
    <lineage>
        <taxon>Archaea</taxon>
        <taxon>Methanobacteriati</taxon>
        <taxon>Methanobacteriota</taxon>
        <taxon>Stenosarchaea group</taxon>
        <taxon>Halobacteria</taxon>
        <taxon>Halobacteriales</taxon>
        <taxon>Haloarculaceae</taxon>
        <taxon>Halorientalis</taxon>
    </lineage>
</organism>
<dbReference type="EMBL" id="RDFA01000004">
    <property type="protein sequence ID" value="RXK48662.1"/>
    <property type="molecule type" value="Genomic_DNA"/>
</dbReference>
<reference evidence="2 3" key="1">
    <citation type="submission" date="2019-01" db="EMBL/GenBank/DDBJ databases">
        <title>Halorientalis sp. F13-25 a new haloarchaeum isolated from hypersaline water.</title>
        <authorList>
            <person name="Ana D.-V."/>
            <person name="Cristina S.-P."/>
            <person name="Antonio V."/>
        </authorList>
    </citation>
    <scope>NUCLEOTIDE SEQUENCE [LARGE SCALE GENOMIC DNA]</scope>
    <source>
        <strain evidence="2 3">F13-25</strain>
    </source>
</reference>
<name>A0A498KUM0_9EURY</name>
<gene>
    <name evidence="2" type="ORF">EAF64_13390</name>
</gene>
<feature type="transmembrane region" description="Helical" evidence="1">
    <location>
        <begin position="12"/>
        <end position="30"/>
    </location>
</feature>
<accession>A0A498KUM0</accession>
<dbReference type="RefSeq" id="WP_129069499.1">
    <property type="nucleotide sequence ID" value="NZ_RDFA01000004.1"/>
</dbReference>
<proteinExistence type="predicted"/>
<protein>
    <recommendedName>
        <fullName evidence="4">Ferric reductase like transmembrane component</fullName>
    </recommendedName>
</protein>
<evidence type="ECO:0008006" key="4">
    <source>
        <dbReference type="Google" id="ProtNLM"/>
    </source>
</evidence>
<comment type="caution">
    <text evidence="2">The sequence shown here is derived from an EMBL/GenBank/DDBJ whole genome shotgun (WGS) entry which is preliminary data.</text>
</comment>
<dbReference type="Proteomes" id="UP000289691">
    <property type="component" value="Unassembled WGS sequence"/>
</dbReference>
<feature type="transmembrane region" description="Helical" evidence="1">
    <location>
        <begin position="51"/>
        <end position="72"/>
    </location>
</feature>
<keyword evidence="1" id="KW-1133">Transmembrane helix</keyword>
<dbReference type="OrthoDB" id="187777at2157"/>
<keyword evidence="3" id="KW-1185">Reference proteome</keyword>
<evidence type="ECO:0000313" key="2">
    <source>
        <dbReference type="EMBL" id="RXK48662.1"/>
    </source>
</evidence>
<evidence type="ECO:0000313" key="3">
    <source>
        <dbReference type="Proteomes" id="UP000289691"/>
    </source>
</evidence>
<dbReference type="AlphaFoldDB" id="A0A498KUM0"/>
<feature type="transmembrane region" description="Helical" evidence="1">
    <location>
        <begin position="84"/>
        <end position="108"/>
    </location>
</feature>
<feature type="transmembrane region" description="Helical" evidence="1">
    <location>
        <begin position="120"/>
        <end position="139"/>
    </location>
</feature>